<protein>
    <submittedName>
        <fullName evidence="3">Uncharacterized protein LOC117649318</fullName>
    </submittedName>
</protein>
<proteinExistence type="predicted"/>
<dbReference type="InParanoid" id="A0A6P8ZRP4"/>
<reference evidence="3" key="1">
    <citation type="submission" date="2025-08" db="UniProtKB">
        <authorList>
            <consortium name="RefSeq"/>
        </authorList>
    </citation>
    <scope>IDENTIFICATION</scope>
    <source>
        <tissue evidence="3">Total insect</tissue>
    </source>
</reference>
<dbReference type="Proteomes" id="UP000515158">
    <property type="component" value="Unplaced"/>
</dbReference>
<dbReference type="KEGG" id="tpal:117649318"/>
<feature type="compositionally biased region" description="Acidic residues" evidence="1">
    <location>
        <begin position="25"/>
        <end position="40"/>
    </location>
</feature>
<name>A0A6P8ZRP4_THRPL</name>
<evidence type="ECO:0000313" key="3">
    <source>
        <dbReference type="RefSeq" id="XP_034247847.1"/>
    </source>
</evidence>
<evidence type="ECO:0000256" key="1">
    <source>
        <dbReference type="SAM" id="MobiDB-lite"/>
    </source>
</evidence>
<dbReference type="AlphaFoldDB" id="A0A6P8ZRP4"/>
<evidence type="ECO:0000313" key="2">
    <source>
        <dbReference type="Proteomes" id="UP000515158"/>
    </source>
</evidence>
<keyword evidence="2" id="KW-1185">Reference proteome</keyword>
<dbReference type="GeneID" id="117649318"/>
<sequence length="105" mass="11852">MAGRPARRSRVREETEALLRQADDILPEQDADEEDGLVAGEDDDEAVARLLAARRLRLPTVERVRVYGNRMVLEPVVPVVPRGPRGPRTAGTRARGLLTFWRRLK</sequence>
<feature type="region of interest" description="Disordered" evidence="1">
    <location>
        <begin position="19"/>
        <end position="40"/>
    </location>
</feature>
<dbReference type="RefSeq" id="XP_034247847.1">
    <property type="nucleotide sequence ID" value="XM_034391956.1"/>
</dbReference>
<organism evidence="3">
    <name type="scientific">Thrips palmi</name>
    <name type="common">Melon thrips</name>
    <dbReference type="NCBI Taxonomy" id="161013"/>
    <lineage>
        <taxon>Eukaryota</taxon>
        <taxon>Metazoa</taxon>
        <taxon>Ecdysozoa</taxon>
        <taxon>Arthropoda</taxon>
        <taxon>Hexapoda</taxon>
        <taxon>Insecta</taxon>
        <taxon>Pterygota</taxon>
        <taxon>Neoptera</taxon>
        <taxon>Paraneoptera</taxon>
        <taxon>Thysanoptera</taxon>
        <taxon>Terebrantia</taxon>
        <taxon>Thripoidea</taxon>
        <taxon>Thripidae</taxon>
        <taxon>Thrips</taxon>
    </lineage>
</organism>
<accession>A0A6P8ZRP4</accession>
<gene>
    <name evidence="3" type="primary">LOC117649318</name>
</gene>